<gene>
    <name evidence="3" type="ORF">NSCI0253_LOCUS6939</name>
</gene>
<keyword evidence="2" id="KW-0732">Signal</keyword>
<sequence length="136" mass="14250">MSPAEVRASWAFTLVCAVDAATTTTVASTDGGGWPWWAWFLLMLLICCVCGVCTGFIPLAVVMGKKKKVRQPLPLPVHATAAPVSGPVATAPAMVPVMRPVAVPTQTLHSAQPVYQTTAAPMAMVPTATSMVAPRY</sequence>
<keyword evidence="1" id="KW-1133">Transmembrane helix</keyword>
<feature type="transmembrane region" description="Helical" evidence="1">
    <location>
        <begin position="36"/>
        <end position="62"/>
    </location>
</feature>
<proteinExistence type="predicted"/>
<name>A0A7S0ZU73_NOCSC</name>
<reference evidence="3" key="1">
    <citation type="submission" date="2021-01" db="EMBL/GenBank/DDBJ databases">
        <authorList>
            <person name="Corre E."/>
            <person name="Pelletier E."/>
            <person name="Niang G."/>
            <person name="Scheremetjew M."/>
            <person name="Finn R."/>
            <person name="Kale V."/>
            <person name="Holt S."/>
            <person name="Cochrane G."/>
            <person name="Meng A."/>
            <person name="Brown T."/>
            <person name="Cohen L."/>
        </authorList>
    </citation>
    <scope>NUCLEOTIDE SEQUENCE</scope>
</reference>
<keyword evidence="1" id="KW-0812">Transmembrane</keyword>
<accession>A0A7S0ZU73</accession>
<feature type="signal peptide" evidence="2">
    <location>
        <begin position="1"/>
        <end position="20"/>
    </location>
</feature>
<protein>
    <submittedName>
        <fullName evidence="3">Uncharacterized protein</fullName>
    </submittedName>
</protein>
<organism evidence="3">
    <name type="scientific">Noctiluca scintillans</name>
    <name type="common">Sea sparkle</name>
    <name type="synonym">Red tide dinoflagellate</name>
    <dbReference type="NCBI Taxonomy" id="2966"/>
    <lineage>
        <taxon>Eukaryota</taxon>
        <taxon>Sar</taxon>
        <taxon>Alveolata</taxon>
        <taxon>Dinophyceae</taxon>
        <taxon>Noctilucales</taxon>
        <taxon>Noctilucaceae</taxon>
        <taxon>Noctiluca</taxon>
    </lineage>
</organism>
<keyword evidence="1" id="KW-0472">Membrane</keyword>
<evidence type="ECO:0000256" key="1">
    <source>
        <dbReference type="SAM" id="Phobius"/>
    </source>
</evidence>
<evidence type="ECO:0000313" key="3">
    <source>
        <dbReference type="EMBL" id="CAD8832591.1"/>
    </source>
</evidence>
<dbReference type="AlphaFoldDB" id="A0A7S0ZU73"/>
<dbReference type="EMBL" id="HBFQ01009905">
    <property type="protein sequence ID" value="CAD8832591.1"/>
    <property type="molecule type" value="Transcribed_RNA"/>
</dbReference>
<evidence type="ECO:0000256" key="2">
    <source>
        <dbReference type="SAM" id="SignalP"/>
    </source>
</evidence>
<feature type="chain" id="PRO_5030589645" evidence="2">
    <location>
        <begin position="21"/>
        <end position="136"/>
    </location>
</feature>